<dbReference type="OrthoDB" id="9792788at2"/>
<gene>
    <name evidence="2" type="ORF">CWS01_03765</name>
</gene>
<feature type="transmembrane region" description="Helical" evidence="1">
    <location>
        <begin position="26"/>
        <end position="46"/>
    </location>
</feature>
<dbReference type="EMBL" id="PISE01000008">
    <property type="protein sequence ID" value="PKG24998.1"/>
    <property type="molecule type" value="Genomic_DNA"/>
</dbReference>
<dbReference type="NCBIfam" id="NF008528">
    <property type="entry name" value="PRK11463.1-2"/>
    <property type="match status" value="1"/>
</dbReference>
<feature type="transmembrane region" description="Helical" evidence="1">
    <location>
        <begin position="75"/>
        <end position="100"/>
    </location>
</feature>
<reference evidence="2 3" key="1">
    <citation type="journal article" date="2003" name="Int. J. Syst. Evol. Microbiol.">
        <title>Bacillus nealsonii sp. nov., isolated from a spacecraft-assembly facility, whose spores are gamma-radiation resistant.</title>
        <authorList>
            <person name="Venkateswaran K."/>
            <person name="Kempf M."/>
            <person name="Chen F."/>
            <person name="Satomi M."/>
            <person name="Nicholson W."/>
            <person name="Kern R."/>
        </authorList>
    </citation>
    <scope>NUCLEOTIDE SEQUENCE [LARGE SCALE GENOMIC DNA]</scope>
    <source>
        <strain evidence="2 3">FO-92</strain>
    </source>
</reference>
<evidence type="ECO:0000313" key="3">
    <source>
        <dbReference type="Proteomes" id="UP000233375"/>
    </source>
</evidence>
<dbReference type="GO" id="GO:0016020">
    <property type="term" value="C:membrane"/>
    <property type="evidence" value="ECO:0007669"/>
    <property type="project" value="InterPro"/>
</dbReference>
<proteinExistence type="predicted"/>
<evidence type="ECO:0000256" key="1">
    <source>
        <dbReference type="SAM" id="Phobius"/>
    </source>
</evidence>
<comment type="caution">
    <text evidence="2">The sequence shown here is derived from an EMBL/GenBank/DDBJ whole genome shotgun (WGS) entry which is preliminary data.</text>
</comment>
<dbReference type="AlphaFoldDB" id="A0A2N0Z648"/>
<organism evidence="2 3">
    <name type="scientific">Niallia nealsonii</name>
    <dbReference type="NCBI Taxonomy" id="115979"/>
    <lineage>
        <taxon>Bacteria</taxon>
        <taxon>Bacillati</taxon>
        <taxon>Bacillota</taxon>
        <taxon>Bacilli</taxon>
        <taxon>Bacillales</taxon>
        <taxon>Bacillaceae</taxon>
        <taxon>Niallia</taxon>
    </lineage>
</organism>
<accession>A0A2N0Z648</accession>
<dbReference type="Pfam" id="PF04186">
    <property type="entry name" value="FxsA"/>
    <property type="match status" value="1"/>
</dbReference>
<keyword evidence="3" id="KW-1185">Reference proteome</keyword>
<dbReference type="Proteomes" id="UP000233375">
    <property type="component" value="Unassembled WGS sequence"/>
</dbReference>
<dbReference type="RefSeq" id="WP_101175712.1">
    <property type="nucleotide sequence ID" value="NZ_PISE01000008.1"/>
</dbReference>
<dbReference type="InterPro" id="IPR007313">
    <property type="entry name" value="FxsA"/>
</dbReference>
<sequence>MRYFLIVLLCAPVVEIAVFLLAGKVFGIAETLIFIIGTGLIGGYLLKKQGFKAYKNVQEKLHSGQLPGETILDGLCVLAGGVLLVLPGFLSDIAGAFILFPPTKKLVKRLLLQSMQRKLQKKNRITIIH</sequence>
<keyword evidence="1" id="KW-0812">Transmembrane</keyword>
<dbReference type="PANTHER" id="PTHR35335">
    <property type="entry name" value="UPF0716 PROTEIN FXSA"/>
    <property type="match status" value="1"/>
</dbReference>
<protein>
    <submittedName>
        <fullName evidence="2">Exclusion suppressor FxsA</fullName>
    </submittedName>
</protein>
<name>A0A2N0Z648_9BACI</name>
<keyword evidence="1" id="KW-0472">Membrane</keyword>
<dbReference type="PANTHER" id="PTHR35335:SF1">
    <property type="entry name" value="UPF0716 PROTEIN FXSA"/>
    <property type="match status" value="1"/>
</dbReference>
<evidence type="ECO:0000313" key="2">
    <source>
        <dbReference type="EMBL" id="PKG24998.1"/>
    </source>
</evidence>
<keyword evidence="1" id="KW-1133">Transmembrane helix</keyword>